<reference evidence="5 6" key="1">
    <citation type="submission" date="2017-12" db="EMBL/GenBank/DDBJ databases">
        <title>Anaerobic carbon monoxide metabolism by Pleomorphomonas carboxyditropha sp. nov., a new mesophilic hydrogenogenic carboxidotroph.</title>
        <authorList>
            <person name="Esquivel-Elizondo S."/>
            <person name="Krajmalnik-Brown R."/>
        </authorList>
    </citation>
    <scope>NUCLEOTIDE SEQUENCE [LARGE SCALE GENOMIC DNA]</scope>
    <source>
        <strain evidence="5 6">R5-392</strain>
    </source>
</reference>
<dbReference type="Proteomes" id="UP000233491">
    <property type="component" value="Unassembled WGS sequence"/>
</dbReference>
<dbReference type="OrthoDB" id="582199at2"/>
<evidence type="ECO:0000256" key="1">
    <source>
        <dbReference type="ARBA" id="ARBA00023015"/>
    </source>
</evidence>
<keyword evidence="3" id="KW-0804">Transcription</keyword>
<feature type="domain" description="HTH marR-type" evidence="4">
    <location>
        <begin position="12"/>
        <end position="143"/>
    </location>
</feature>
<evidence type="ECO:0000313" key="6">
    <source>
        <dbReference type="Proteomes" id="UP000233491"/>
    </source>
</evidence>
<dbReference type="Gene3D" id="1.10.10.10">
    <property type="entry name" value="Winged helix-like DNA-binding domain superfamily/Winged helix DNA-binding domain"/>
    <property type="match status" value="1"/>
</dbReference>
<dbReference type="RefSeq" id="WP_101290590.1">
    <property type="nucleotide sequence ID" value="NZ_FOUQ01000015.1"/>
</dbReference>
<gene>
    <name evidence="5" type="ORF">CXZ10_17135</name>
</gene>
<protein>
    <submittedName>
        <fullName evidence="5">MarR family transcriptional regulator</fullName>
    </submittedName>
</protein>
<sequence length="145" mass="15639">MAGTDNEPTAEALALGEELRRVVGGFVRSVRRQADTPSSAQSETLALLDRQGPMSVAALAAERRVKHQSMRLVVAQLEEGGLVTRLPNPEDGRSHLLALSDKGRAALERSRAARRLEIAALIGARLTGEERRLLRAAIGLIEKLS</sequence>
<dbReference type="PANTHER" id="PTHR39515:SF2">
    <property type="entry name" value="HTH-TYPE TRANSCRIPTIONAL REGULATOR RV0880"/>
    <property type="match status" value="1"/>
</dbReference>
<organism evidence="5 6">
    <name type="scientific">Pleomorphomonas diazotrophica</name>
    <dbReference type="NCBI Taxonomy" id="1166257"/>
    <lineage>
        <taxon>Bacteria</taxon>
        <taxon>Pseudomonadati</taxon>
        <taxon>Pseudomonadota</taxon>
        <taxon>Alphaproteobacteria</taxon>
        <taxon>Hyphomicrobiales</taxon>
        <taxon>Pleomorphomonadaceae</taxon>
        <taxon>Pleomorphomonas</taxon>
    </lineage>
</organism>
<keyword evidence="1" id="KW-0805">Transcription regulation</keyword>
<dbReference type="InterPro" id="IPR052526">
    <property type="entry name" value="HTH-type_Bedaq_tolerance"/>
</dbReference>
<accession>A0A1I4W3K8</accession>
<dbReference type="Gene3D" id="1.10.287.100">
    <property type="match status" value="1"/>
</dbReference>
<evidence type="ECO:0000259" key="4">
    <source>
        <dbReference type="PROSITE" id="PS50995"/>
    </source>
</evidence>
<dbReference type="PROSITE" id="PS01117">
    <property type="entry name" value="HTH_MARR_1"/>
    <property type="match status" value="1"/>
</dbReference>
<dbReference type="InterPro" id="IPR023187">
    <property type="entry name" value="Tscrpt_reg_MarR-type_CS"/>
</dbReference>
<dbReference type="InterPro" id="IPR036388">
    <property type="entry name" value="WH-like_DNA-bd_sf"/>
</dbReference>
<dbReference type="AlphaFoldDB" id="A0A1I4W3K8"/>
<dbReference type="EMBL" id="PJNW01000015">
    <property type="protein sequence ID" value="PKR87851.1"/>
    <property type="molecule type" value="Genomic_DNA"/>
</dbReference>
<evidence type="ECO:0000256" key="2">
    <source>
        <dbReference type="ARBA" id="ARBA00023125"/>
    </source>
</evidence>
<comment type="caution">
    <text evidence="5">The sequence shown here is derived from an EMBL/GenBank/DDBJ whole genome shotgun (WGS) entry which is preliminary data.</text>
</comment>
<dbReference type="GO" id="GO:0003677">
    <property type="term" value="F:DNA binding"/>
    <property type="evidence" value="ECO:0007669"/>
    <property type="project" value="UniProtKB-KW"/>
</dbReference>
<dbReference type="PANTHER" id="PTHR39515">
    <property type="entry name" value="CONSERVED PROTEIN"/>
    <property type="match status" value="1"/>
</dbReference>
<name>A0A1I4W3K8_9HYPH</name>
<dbReference type="Pfam" id="PF01047">
    <property type="entry name" value="MarR"/>
    <property type="match status" value="1"/>
</dbReference>
<evidence type="ECO:0000313" key="5">
    <source>
        <dbReference type="EMBL" id="PKR87851.1"/>
    </source>
</evidence>
<keyword evidence="6" id="KW-1185">Reference proteome</keyword>
<dbReference type="GO" id="GO:0003700">
    <property type="term" value="F:DNA-binding transcription factor activity"/>
    <property type="evidence" value="ECO:0007669"/>
    <property type="project" value="InterPro"/>
</dbReference>
<keyword evidence="2" id="KW-0238">DNA-binding</keyword>
<dbReference type="SUPFAM" id="SSF46785">
    <property type="entry name" value="Winged helix' DNA-binding domain"/>
    <property type="match status" value="1"/>
</dbReference>
<dbReference type="InterPro" id="IPR000835">
    <property type="entry name" value="HTH_MarR-typ"/>
</dbReference>
<dbReference type="SMART" id="SM00347">
    <property type="entry name" value="HTH_MARR"/>
    <property type="match status" value="1"/>
</dbReference>
<proteinExistence type="predicted"/>
<dbReference type="PROSITE" id="PS50995">
    <property type="entry name" value="HTH_MARR_2"/>
    <property type="match status" value="1"/>
</dbReference>
<dbReference type="InterPro" id="IPR036390">
    <property type="entry name" value="WH_DNA-bd_sf"/>
</dbReference>
<evidence type="ECO:0000256" key="3">
    <source>
        <dbReference type="ARBA" id="ARBA00023163"/>
    </source>
</evidence>